<reference evidence="7" key="2">
    <citation type="submission" date="2023-04" db="EMBL/GenBank/DDBJ databases">
        <authorList>
            <person name="Bruccoleri R.E."/>
            <person name="Oakeley E.J."/>
            <person name="Faust A.-M."/>
            <person name="Dessus-Babus S."/>
            <person name="Altorfer M."/>
            <person name="Burckhardt D."/>
            <person name="Oertli M."/>
            <person name="Naumann U."/>
            <person name="Petersen F."/>
            <person name="Wong J."/>
        </authorList>
    </citation>
    <scope>NUCLEOTIDE SEQUENCE</scope>
    <source>
        <strain evidence="7">GSM-AAB239-AS_SAM_17_03QT</strain>
        <tissue evidence="7">Leaf</tissue>
    </source>
</reference>
<gene>
    <name evidence="6" type="ORF">M6B38_209620</name>
    <name evidence="7" type="ORF">M6B38_286085</name>
</gene>
<evidence type="ECO:0000256" key="2">
    <source>
        <dbReference type="ARBA" id="ARBA00022527"/>
    </source>
</evidence>
<keyword evidence="8" id="KW-1185">Reference proteome</keyword>
<dbReference type="GO" id="GO:0004674">
    <property type="term" value="F:protein serine/threonine kinase activity"/>
    <property type="evidence" value="ECO:0007669"/>
    <property type="project" value="UniProtKB-KW"/>
</dbReference>
<reference evidence="7" key="1">
    <citation type="journal article" date="2023" name="GigaByte">
        <title>Genome assembly of the bearded iris, Iris pallida Lam.</title>
        <authorList>
            <person name="Bruccoleri R.E."/>
            <person name="Oakeley E.J."/>
            <person name="Faust A.M.E."/>
            <person name="Altorfer M."/>
            <person name="Dessus-Babus S."/>
            <person name="Burckhardt D."/>
            <person name="Oertli M."/>
            <person name="Naumann U."/>
            <person name="Petersen F."/>
            <person name="Wong J."/>
        </authorList>
    </citation>
    <scope>NUCLEOTIDE SEQUENCE</scope>
    <source>
        <strain evidence="7">GSM-AAB239-AS_SAM_17_03QT</strain>
    </source>
</reference>
<feature type="compositionally biased region" description="Low complexity" evidence="4">
    <location>
        <begin position="17"/>
        <end position="26"/>
    </location>
</feature>
<dbReference type="InterPro" id="IPR011009">
    <property type="entry name" value="Kinase-like_dom_sf"/>
</dbReference>
<dbReference type="AlphaFoldDB" id="A0AAX6HY88"/>
<proteinExistence type="predicted"/>
<feature type="region of interest" description="Disordered" evidence="4">
    <location>
        <begin position="1"/>
        <end position="26"/>
    </location>
</feature>
<evidence type="ECO:0000259" key="5">
    <source>
        <dbReference type="PROSITE" id="PS50011"/>
    </source>
</evidence>
<evidence type="ECO:0000313" key="7">
    <source>
        <dbReference type="EMBL" id="KAJ6845882.1"/>
    </source>
</evidence>
<keyword evidence="3" id="KW-0472">Membrane</keyword>
<dbReference type="PROSITE" id="PS50011">
    <property type="entry name" value="PROTEIN_KINASE_DOM"/>
    <property type="match status" value="1"/>
</dbReference>
<dbReference type="Proteomes" id="UP001140949">
    <property type="component" value="Unassembled WGS sequence"/>
</dbReference>
<keyword evidence="2" id="KW-0723">Serine/threonine-protein kinase</keyword>
<dbReference type="GO" id="GO:0016020">
    <property type="term" value="C:membrane"/>
    <property type="evidence" value="ECO:0007669"/>
    <property type="project" value="UniProtKB-SubCell"/>
</dbReference>
<sequence>MMRRFSSPPRSPRRPRSPNSVRTSSASSDSVFSAYSDSIFSAYSDSVFSDSGSSMPLSWATRIKVAIGVAKGLSFLHDAKNQVIHGNVRASNIVLDSEFNAKLSDFSLAIAQTIGNKIDVSGRICANDADGYSAPEYLETGNSSQESDVYSFGVVLLELLSGRGVIDARKPFGERDLVQWARSYFQDERNLHMIMDPKLKCEYPKEGAHTMMKLGLSCAQDTAKYRPNMQLVLRELEQIQT</sequence>
<evidence type="ECO:0000313" key="6">
    <source>
        <dbReference type="EMBL" id="KAJ6798515.1"/>
    </source>
</evidence>
<protein>
    <recommendedName>
        <fullName evidence="5">Protein kinase domain-containing protein</fullName>
    </recommendedName>
</protein>
<evidence type="ECO:0000256" key="1">
    <source>
        <dbReference type="ARBA" id="ARBA00004370"/>
    </source>
</evidence>
<dbReference type="PANTHER" id="PTHR47985">
    <property type="entry name" value="OS07G0668900 PROTEIN"/>
    <property type="match status" value="1"/>
</dbReference>
<organism evidence="7 8">
    <name type="scientific">Iris pallida</name>
    <name type="common">Sweet iris</name>
    <dbReference type="NCBI Taxonomy" id="29817"/>
    <lineage>
        <taxon>Eukaryota</taxon>
        <taxon>Viridiplantae</taxon>
        <taxon>Streptophyta</taxon>
        <taxon>Embryophyta</taxon>
        <taxon>Tracheophyta</taxon>
        <taxon>Spermatophyta</taxon>
        <taxon>Magnoliopsida</taxon>
        <taxon>Liliopsida</taxon>
        <taxon>Asparagales</taxon>
        <taxon>Iridaceae</taxon>
        <taxon>Iridoideae</taxon>
        <taxon>Irideae</taxon>
        <taxon>Iris</taxon>
    </lineage>
</organism>
<dbReference type="PANTHER" id="PTHR47985:SF44">
    <property type="entry name" value="SERINE_THREONINE-PROTEIN KINASE PBS1"/>
    <property type="match status" value="1"/>
</dbReference>
<evidence type="ECO:0000256" key="4">
    <source>
        <dbReference type="SAM" id="MobiDB-lite"/>
    </source>
</evidence>
<evidence type="ECO:0000313" key="8">
    <source>
        <dbReference type="Proteomes" id="UP001140949"/>
    </source>
</evidence>
<evidence type="ECO:0000256" key="3">
    <source>
        <dbReference type="ARBA" id="ARBA00023136"/>
    </source>
</evidence>
<dbReference type="FunFam" id="1.10.510.10:FF:000095">
    <property type="entry name" value="protein STRUBBELIG-RECEPTOR FAMILY 8"/>
    <property type="match status" value="1"/>
</dbReference>
<accession>A0AAX6HY88</accession>
<comment type="subcellular location">
    <subcellularLocation>
        <location evidence="1">Membrane</location>
    </subcellularLocation>
</comment>
<dbReference type="GO" id="GO:0005524">
    <property type="term" value="F:ATP binding"/>
    <property type="evidence" value="ECO:0007669"/>
    <property type="project" value="InterPro"/>
</dbReference>
<keyword evidence="2" id="KW-0418">Kinase</keyword>
<keyword evidence="2" id="KW-0808">Transferase</keyword>
<dbReference type="SUPFAM" id="SSF56112">
    <property type="entry name" value="Protein kinase-like (PK-like)"/>
    <property type="match status" value="1"/>
</dbReference>
<dbReference type="InterPro" id="IPR001245">
    <property type="entry name" value="Ser-Thr/Tyr_kinase_cat_dom"/>
</dbReference>
<dbReference type="Pfam" id="PF07714">
    <property type="entry name" value="PK_Tyr_Ser-Thr"/>
    <property type="match status" value="1"/>
</dbReference>
<dbReference type="EMBL" id="JANAVB010005608">
    <property type="protein sequence ID" value="KAJ6845882.1"/>
    <property type="molecule type" value="Genomic_DNA"/>
</dbReference>
<dbReference type="InterPro" id="IPR000719">
    <property type="entry name" value="Prot_kinase_dom"/>
</dbReference>
<name>A0AAX6HY88_IRIPA</name>
<feature type="domain" description="Protein kinase" evidence="5">
    <location>
        <begin position="1"/>
        <end position="241"/>
    </location>
</feature>
<dbReference type="Gene3D" id="1.10.510.10">
    <property type="entry name" value="Transferase(Phosphotransferase) domain 1"/>
    <property type="match status" value="1"/>
</dbReference>
<dbReference type="EMBL" id="JANAVB010040218">
    <property type="protein sequence ID" value="KAJ6798515.1"/>
    <property type="molecule type" value="Genomic_DNA"/>
</dbReference>
<comment type="caution">
    <text evidence="7">The sequence shown here is derived from an EMBL/GenBank/DDBJ whole genome shotgun (WGS) entry which is preliminary data.</text>
</comment>